<accession>A0A2U8HDC8</accession>
<dbReference type="InterPro" id="IPR036890">
    <property type="entry name" value="HATPase_C_sf"/>
</dbReference>
<proteinExistence type="predicted"/>
<dbReference type="InterPro" id="IPR018762">
    <property type="entry name" value="ChpT_C"/>
</dbReference>
<dbReference type="AlphaFoldDB" id="A0A2U8HDC8"/>
<evidence type="ECO:0000259" key="1">
    <source>
        <dbReference type="Pfam" id="PF10090"/>
    </source>
</evidence>
<dbReference type="EMBL" id="CP022189">
    <property type="protein sequence ID" value="AWI83793.1"/>
    <property type="molecule type" value="Genomic_DNA"/>
</dbReference>
<evidence type="ECO:0000313" key="2">
    <source>
        <dbReference type="EMBL" id="AWI83793.1"/>
    </source>
</evidence>
<gene>
    <name evidence="2" type="ORF">CEW88_08950</name>
</gene>
<dbReference type="Gene3D" id="3.30.565.10">
    <property type="entry name" value="Histidine kinase-like ATPase, C-terminal domain"/>
    <property type="match status" value="1"/>
</dbReference>
<dbReference type="Pfam" id="PF10090">
    <property type="entry name" value="HPTransfase"/>
    <property type="match status" value="1"/>
</dbReference>
<dbReference type="KEGG" id="ypac:CEW88_08950"/>
<protein>
    <recommendedName>
        <fullName evidence="1">Histidine phosphotransferase ChpT C-terminal domain-containing protein</fullName>
    </recommendedName>
</protein>
<feature type="domain" description="Histidine phosphotransferase ChpT C-terminal" evidence="1">
    <location>
        <begin position="79"/>
        <end position="194"/>
    </location>
</feature>
<dbReference type="Proteomes" id="UP000244915">
    <property type="component" value="Chromosome 1"/>
</dbReference>
<dbReference type="OrthoDB" id="9803702at2"/>
<organism evidence="2 3">
    <name type="scientific">Alloyangia pacifica</name>
    <dbReference type="NCBI Taxonomy" id="311180"/>
    <lineage>
        <taxon>Bacteria</taxon>
        <taxon>Pseudomonadati</taxon>
        <taxon>Pseudomonadota</taxon>
        <taxon>Alphaproteobacteria</taxon>
        <taxon>Rhodobacterales</taxon>
        <taxon>Roseobacteraceae</taxon>
        <taxon>Alloyangia</taxon>
    </lineage>
</organism>
<dbReference type="RefSeq" id="WP_108966061.1">
    <property type="nucleotide sequence ID" value="NZ_CP022189.1"/>
</dbReference>
<dbReference type="Gene3D" id="1.10.287.130">
    <property type="match status" value="1"/>
</dbReference>
<sequence>MQQHNAKLATLVASRLCHDLISPVGAIANGLELLALSGTPLDTPELALVDDSCRAARARISLFRVAFGHAEGEQMIGPPEASRLLRDYCKGGRLSCDWRRQSAAPRPEVQLALLAVLCCESALPLGGQIEVEELNQGWRITGTGKRIAHDAALWSLLAHPGKLPALSSAQVHFPVLAALAEERGRSIEVTAGDAAVTIEIS</sequence>
<evidence type="ECO:0000313" key="3">
    <source>
        <dbReference type="Proteomes" id="UP000244915"/>
    </source>
</evidence>
<name>A0A2U8HDC8_9RHOB</name>
<reference evidence="2 3" key="1">
    <citation type="submission" date="2017-06" db="EMBL/GenBank/DDBJ databases">
        <title>Yangia sp. YSBP01 complete genome sequence.</title>
        <authorList>
            <person name="Woo J.-H."/>
            <person name="Kim H.-S."/>
        </authorList>
    </citation>
    <scope>NUCLEOTIDE SEQUENCE [LARGE SCALE GENOMIC DNA]</scope>
    <source>
        <strain evidence="2 3">YSBP01</strain>
    </source>
</reference>